<name>A0ABD5Q152_9EURY</name>
<keyword evidence="1" id="KW-0472">Membrane</keyword>
<evidence type="ECO:0000313" key="3">
    <source>
        <dbReference type="Proteomes" id="UP001595945"/>
    </source>
</evidence>
<protein>
    <submittedName>
        <fullName evidence="2">Uncharacterized protein</fullName>
    </submittedName>
</protein>
<reference evidence="2 3" key="1">
    <citation type="journal article" date="2019" name="Int. J. Syst. Evol. Microbiol.">
        <title>The Global Catalogue of Microorganisms (GCM) 10K type strain sequencing project: providing services to taxonomists for standard genome sequencing and annotation.</title>
        <authorList>
            <consortium name="The Broad Institute Genomics Platform"/>
            <consortium name="The Broad Institute Genome Sequencing Center for Infectious Disease"/>
            <person name="Wu L."/>
            <person name="Ma J."/>
        </authorList>
    </citation>
    <scope>NUCLEOTIDE SEQUENCE [LARGE SCALE GENOMIC DNA]</scope>
    <source>
        <strain evidence="2 3">XZYJ18</strain>
    </source>
</reference>
<organism evidence="2 3">
    <name type="scientific">Halorussus aquaticus</name>
    <dbReference type="NCBI Taxonomy" id="2953748"/>
    <lineage>
        <taxon>Archaea</taxon>
        <taxon>Methanobacteriati</taxon>
        <taxon>Methanobacteriota</taxon>
        <taxon>Stenosarchaea group</taxon>
        <taxon>Halobacteria</taxon>
        <taxon>Halobacteriales</taxon>
        <taxon>Haladaptataceae</taxon>
        <taxon>Halorussus</taxon>
    </lineage>
</organism>
<dbReference type="AlphaFoldDB" id="A0ABD5Q152"/>
<dbReference type="EMBL" id="JBHSHT010000001">
    <property type="protein sequence ID" value="MFC4824323.1"/>
    <property type="molecule type" value="Genomic_DNA"/>
</dbReference>
<proteinExistence type="predicted"/>
<keyword evidence="3" id="KW-1185">Reference proteome</keyword>
<sequence>MTGFLHRALGVFVRLFGAAVAVVGAFVAASSPEAGVPLFLFGVAFALRPHLSGKAADWAKLLLD</sequence>
<comment type="caution">
    <text evidence="2">The sequence shown here is derived from an EMBL/GenBank/DDBJ whole genome shotgun (WGS) entry which is preliminary data.</text>
</comment>
<accession>A0ABD5Q152</accession>
<keyword evidence="1" id="KW-1133">Transmembrane helix</keyword>
<dbReference type="GeneID" id="73044993"/>
<keyword evidence="1" id="KW-0812">Transmembrane</keyword>
<gene>
    <name evidence="2" type="ORF">ACFO9K_08610</name>
</gene>
<evidence type="ECO:0000256" key="1">
    <source>
        <dbReference type="SAM" id="Phobius"/>
    </source>
</evidence>
<dbReference type="RefSeq" id="WP_254269927.1">
    <property type="nucleotide sequence ID" value="NZ_CP100400.1"/>
</dbReference>
<feature type="transmembrane region" description="Helical" evidence="1">
    <location>
        <begin position="12"/>
        <end position="29"/>
    </location>
</feature>
<evidence type="ECO:0000313" key="2">
    <source>
        <dbReference type="EMBL" id="MFC4824323.1"/>
    </source>
</evidence>
<dbReference type="Proteomes" id="UP001595945">
    <property type="component" value="Unassembled WGS sequence"/>
</dbReference>